<dbReference type="Gene3D" id="3.10.450.540">
    <property type="match status" value="2"/>
</dbReference>
<protein>
    <submittedName>
        <fullName evidence="1">Uncharacterized protein</fullName>
    </submittedName>
</protein>
<dbReference type="Proteomes" id="UP000279446">
    <property type="component" value="Unassembled WGS sequence"/>
</dbReference>
<evidence type="ECO:0000313" key="2">
    <source>
        <dbReference type="Proteomes" id="UP000279446"/>
    </source>
</evidence>
<dbReference type="AlphaFoldDB" id="A0A3S1BH93"/>
<accession>A0A3S1BH93</accession>
<comment type="caution">
    <text evidence="1">The sequence shown here is derived from an EMBL/GenBank/DDBJ whole genome shotgun (WGS) entry which is preliminary data.</text>
</comment>
<dbReference type="RefSeq" id="WP_127194984.1">
    <property type="nucleotide sequence ID" value="NZ_RZNY01000044.1"/>
</dbReference>
<dbReference type="EMBL" id="RZNY01000044">
    <property type="protein sequence ID" value="RUT39495.1"/>
    <property type="molecule type" value="Genomic_DNA"/>
</dbReference>
<organism evidence="1 2">
    <name type="scientific">Paenibacillus anaericanus</name>
    <dbReference type="NCBI Taxonomy" id="170367"/>
    <lineage>
        <taxon>Bacteria</taxon>
        <taxon>Bacillati</taxon>
        <taxon>Bacillota</taxon>
        <taxon>Bacilli</taxon>
        <taxon>Bacillales</taxon>
        <taxon>Paenibacillaceae</taxon>
        <taxon>Paenibacillus</taxon>
    </lineage>
</organism>
<dbReference type="OrthoDB" id="9962218at2"/>
<name>A0A3S1BH93_9BACL</name>
<proteinExistence type="predicted"/>
<gene>
    <name evidence="1" type="ORF">EJP82_26045</name>
</gene>
<sequence length="280" mass="31607">MFTKKISSWAILLLIILGAFGGIGSLVGGNRETEQEYADVKSFAEYIAKLYMTVDSNIVQRKDQLQLIAPSMAELLTKSKDTQQWVQEVKAGKVEQYDSSRYSVSVETWTVALKKVKEEKKEGEVEKTAKDNQDAPTYIQRRYTIDLDIISNSLKGYVVSGLPKIREIPLEKIEVPKNENVLDEQLILPIIEATFPSIFAGGDISNVSNYFTDDATINPFPGGYKFQKVLSTQIFKSGKKDYRVLVFVEVLDPITDVTVGLKVTTDMVENNEKYYLKNVY</sequence>
<keyword evidence="2" id="KW-1185">Reference proteome</keyword>
<evidence type="ECO:0000313" key="1">
    <source>
        <dbReference type="EMBL" id="RUT39495.1"/>
    </source>
</evidence>
<reference evidence="1 2" key="1">
    <citation type="submission" date="2018-12" db="EMBL/GenBank/DDBJ databases">
        <authorList>
            <person name="Sun L."/>
            <person name="Chen Z."/>
        </authorList>
    </citation>
    <scope>NUCLEOTIDE SEQUENCE [LARGE SCALE GENOMIC DNA]</scope>
    <source>
        <strain evidence="1 2">DSM 15890</strain>
    </source>
</reference>